<sequence>MNDRETVETAMGKTGPGTILSIYVDRFANLLADNRMLRFVALCAFLATVWLGLQVAAREDRTKTIVVPFGAGVESLYMVGNKPSKAYLIAIGRTIVQLLGTYTSAGFDFQADEVLKLVHPERYEVLKTTFRNLSEQSHRYSDVRFAAYIRYEADFKFGPDVFSIPVSRVRMVGLTRTADAGYFRIAYRIEESRFWLWDITFERQGEVSSERLD</sequence>
<dbReference type="Proteomes" id="UP000271227">
    <property type="component" value="Unassembled WGS sequence"/>
</dbReference>
<feature type="transmembrane region" description="Helical" evidence="1">
    <location>
        <begin position="36"/>
        <end position="53"/>
    </location>
</feature>
<dbReference type="AlphaFoldDB" id="A0A3M0C738"/>
<accession>A0A3M0C738</accession>
<dbReference type="EMBL" id="REFR01000012">
    <property type="protein sequence ID" value="RMB05042.1"/>
    <property type="molecule type" value="Genomic_DNA"/>
</dbReference>
<dbReference type="OrthoDB" id="7446289at2"/>
<protein>
    <submittedName>
        <fullName evidence="2">Conjugal transfer pilus assembly protein TraE</fullName>
    </submittedName>
</protein>
<keyword evidence="1" id="KW-0472">Membrane</keyword>
<keyword evidence="1" id="KW-0812">Transmembrane</keyword>
<comment type="caution">
    <text evidence="2">The sequence shown here is derived from an EMBL/GenBank/DDBJ whole genome shotgun (WGS) entry which is preliminary data.</text>
</comment>
<keyword evidence="1" id="KW-1133">Transmembrane helix</keyword>
<evidence type="ECO:0000313" key="2">
    <source>
        <dbReference type="EMBL" id="RMB05042.1"/>
    </source>
</evidence>
<evidence type="ECO:0000256" key="1">
    <source>
        <dbReference type="SAM" id="Phobius"/>
    </source>
</evidence>
<dbReference type="InParanoid" id="A0A3M0C738"/>
<evidence type="ECO:0000313" key="3">
    <source>
        <dbReference type="Proteomes" id="UP000271227"/>
    </source>
</evidence>
<dbReference type="RefSeq" id="WP_121939286.1">
    <property type="nucleotide sequence ID" value="NZ_REFR01000012.1"/>
</dbReference>
<gene>
    <name evidence="2" type="ORF">BXY39_2621</name>
</gene>
<dbReference type="Pfam" id="PF05309">
    <property type="entry name" value="TraE"/>
    <property type="match status" value="1"/>
</dbReference>
<proteinExistence type="predicted"/>
<reference evidence="2 3" key="1">
    <citation type="submission" date="2018-10" db="EMBL/GenBank/DDBJ databases">
        <title>Genomic Encyclopedia of Archaeal and Bacterial Type Strains, Phase II (KMG-II): from individual species to whole genera.</title>
        <authorList>
            <person name="Goeker M."/>
        </authorList>
    </citation>
    <scope>NUCLEOTIDE SEQUENCE [LARGE SCALE GENOMIC DNA]</scope>
    <source>
        <strain evidence="2 3">DSM 25217</strain>
    </source>
</reference>
<keyword evidence="3" id="KW-1185">Reference proteome</keyword>
<organism evidence="2 3">
    <name type="scientific">Eilatimonas milleporae</name>
    <dbReference type="NCBI Taxonomy" id="911205"/>
    <lineage>
        <taxon>Bacteria</taxon>
        <taxon>Pseudomonadati</taxon>
        <taxon>Pseudomonadota</taxon>
        <taxon>Alphaproteobacteria</taxon>
        <taxon>Kordiimonadales</taxon>
        <taxon>Kordiimonadaceae</taxon>
        <taxon>Eilatimonas</taxon>
    </lineage>
</organism>
<name>A0A3M0C738_9PROT</name>
<dbReference type="InterPro" id="IPR007973">
    <property type="entry name" value="Pilus_assembly_TraE"/>
</dbReference>